<dbReference type="Proteomes" id="UP000008142">
    <property type="component" value="Unassembled WGS sequence"/>
</dbReference>
<dbReference type="EMBL" id="DS990642">
    <property type="protein sequence ID" value="EGC48941.1"/>
    <property type="molecule type" value="Genomic_DNA"/>
</dbReference>
<reference evidence="2" key="1">
    <citation type="submission" date="2008-07" db="EMBL/GenBank/DDBJ databases">
        <title>Annotation of Ajellomyces capsulatus strain H88.</title>
        <authorList>
            <person name="Champion M."/>
            <person name="Cuomo C."/>
            <person name="Ma L.-J."/>
            <person name="Henn M.R."/>
            <person name="Sil A."/>
            <person name="Goldman B."/>
            <person name="Young S.K."/>
            <person name="Kodira C.D."/>
            <person name="Zeng Q."/>
            <person name="Koehrsen M."/>
            <person name="Alvarado L."/>
            <person name="Berlin A."/>
            <person name="Borenstein D."/>
            <person name="Chen Z."/>
            <person name="Engels R."/>
            <person name="Freedman E."/>
            <person name="Gellesch M."/>
            <person name="Goldberg J."/>
            <person name="Griggs A."/>
            <person name="Gujja S."/>
            <person name="Heiman D."/>
            <person name="Hepburn T."/>
            <person name="Howarth C."/>
            <person name="Jen D."/>
            <person name="Larson L."/>
            <person name="Lewis B."/>
            <person name="Mehta T."/>
            <person name="Park D."/>
            <person name="Pearson M."/>
            <person name="Roberts A."/>
            <person name="Saif S."/>
            <person name="Shea T."/>
            <person name="Shenoy N."/>
            <person name="Sisk P."/>
            <person name="Stolte C."/>
            <person name="Sykes S."/>
            <person name="Walk T."/>
            <person name="White J."/>
            <person name="Yandava C."/>
            <person name="Klein B."/>
            <person name="McEwen J.G."/>
            <person name="Puccia R."/>
            <person name="Goldman G.H."/>
            <person name="Felipe M.S."/>
            <person name="Nino-Vega G."/>
            <person name="San-Blas G."/>
            <person name="Taylor J."/>
            <person name="Mendoza L."/>
            <person name="Galagan J."/>
            <person name="Nusbaum C."/>
            <person name="Birren B."/>
        </authorList>
    </citation>
    <scope>NUCLEOTIDE SEQUENCE [LARGE SCALE GENOMIC DNA]</scope>
    <source>
        <strain evidence="2">H88</strain>
    </source>
</reference>
<dbReference type="HOGENOM" id="CLU_2542032_0_0_1"/>
<sequence>MFSSWGESSQHGPKNSSNVKRVQIIIDRLSFQFAGPPSLLNIEMSLRAGQKGIQILDSLIIVHTNGTCAIARSRLEKMPWQLF</sequence>
<name>F0USR4_AJEC8</name>
<accession>F0USR4</accession>
<proteinExistence type="predicted"/>
<protein>
    <submittedName>
        <fullName evidence="1">Uncharacterized protein</fullName>
    </submittedName>
</protein>
<dbReference type="AlphaFoldDB" id="F0USR4"/>
<organism evidence="2">
    <name type="scientific">Ajellomyces capsulatus (strain H88)</name>
    <name type="common">Darling's disease fungus</name>
    <name type="synonym">Histoplasma capsulatum</name>
    <dbReference type="NCBI Taxonomy" id="544711"/>
    <lineage>
        <taxon>Eukaryota</taxon>
        <taxon>Fungi</taxon>
        <taxon>Dikarya</taxon>
        <taxon>Ascomycota</taxon>
        <taxon>Pezizomycotina</taxon>
        <taxon>Eurotiomycetes</taxon>
        <taxon>Eurotiomycetidae</taxon>
        <taxon>Onygenales</taxon>
        <taxon>Ajellomycetaceae</taxon>
        <taxon>Histoplasma</taxon>
    </lineage>
</organism>
<evidence type="ECO:0000313" key="2">
    <source>
        <dbReference type="Proteomes" id="UP000008142"/>
    </source>
</evidence>
<gene>
    <name evidence="1" type="ORF">HCEG_08156</name>
</gene>
<evidence type="ECO:0000313" key="1">
    <source>
        <dbReference type="EMBL" id="EGC48941.1"/>
    </source>
</evidence>